<evidence type="ECO:0000313" key="2">
    <source>
        <dbReference type="EMBL" id="KAF1960275.1"/>
    </source>
</evidence>
<accession>A0A6A5U5Z7</accession>
<feature type="region of interest" description="Disordered" evidence="1">
    <location>
        <begin position="153"/>
        <end position="174"/>
    </location>
</feature>
<evidence type="ECO:0000256" key="1">
    <source>
        <dbReference type="SAM" id="MobiDB-lite"/>
    </source>
</evidence>
<gene>
    <name evidence="2" type="ORF">CC80DRAFT_590555</name>
</gene>
<dbReference type="OrthoDB" id="3755331at2759"/>
<dbReference type="EMBL" id="ML976983">
    <property type="protein sequence ID" value="KAF1960275.1"/>
    <property type="molecule type" value="Genomic_DNA"/>
</dbReference>
<evidence type="ECO:0000313" key="3">
    <source>
        <dbReference type="Proteomes" id="UP000800035"/>
    </source>
</evidence>
<organism evidence="2 3">
    <name type="scientific">Byssothecium circinans</name>
    <dbReference type="NCBI Taxonomy" id="147558"/>
    <lineage>
        <taxon>Eukaryota</taxon>
        <taxon>Fungi</taxon>
        <taxon>Dikarya</taxon>
        <taxon>Ascomycota</taxon>
        <taxon>Pezizomycotina</taxon>
        <taxon>Dothideomycetes</taxon>
        <taxon>Pleosporomycetidae</taxon>
        <taxon>Pleosporales</taxon>
        <taxon>Massarineae</taxon>
        <taxon>Massarinaceae</taxon>
        <taxon>Byssothecium</taxon>
    </lineage>
</organism>
<dbReference type="Proteomes" id="UP000800035">
    <property type="component" value="Unassembled WGS sequence"/>
</dbReference>
<dbReference type="AlphaFoldDB" id="A0A6A5U5Z7"/>
<sequence>MPVMSTTNYTSRHLLPLSSVIFNSKSNADLKNSTQSPTPLEHINEADEPDETITALPQAGLSSPTYGWLHKKNGSVNVGAVPTTPSAAAQKKSVWRRITSKAKKLFRGGKKEQKQEPAVAVEKPMVIGSPTGFTHVSTHVYMGLRDESGWQQKPAVQPVFAEEEEEWEDVETSF</sequence>
<proteinExistence type="predicted"/>
<protein>
    <submittedName>
        <fullName evidence="2">Uncharacterized protein</fullName>
    </submittedName>
</protein>
<feature type="compositionally biased region" description="Acidic residues" evidence="1">
    <location>
        <begin position="161"/>
        <end position="174"/>
    </location>
</feature>
<name>A0A6A5U5Z7_9PLEO</name>
<keyword evidence="3" id="KW-1185">Reference proteome</keyword>
<reference evidence="2" key="1">
    <citation type="journal article" date="2020" name="Stud. Mycol.">
        <title>101 Dothideomycetes genomes: a test case for predicting lifestyles and emergence of pathogens.</title>
        <authorList>
            <person name="Haridas S."/>
            <person name="Albert R."/>
            <person name="Binder M."/>
            <person name="Bloem J."/>
            <person name="Labutti K."/>
            <person name="Salamov A."/>
            <person name="Andreopoulos B."/>
            <person name="Baker S."/>
            <person name="Barry K."/>
            <person name="Bills G."/>
            <person name="Bluhm B."/>
            <person name="Cannon C."/>
            <person name="Castanera R."/>
            <person name="Culley D."/>
            <person name="Daum C."/>
            <person name="Ezra D."/>
            <person name="Gonzalez J."/>
            <person name="Henrissat B."/>
            <person name="Kuo A."/>
            <person name="Liang C."/>
            <person name="Lipzen A."/>
            <person name="Lutzoni F."/>
            <person name="Magnuson J."/>
            <person name="Mondo S."/>
            <person name="Nolan M."/>
            <person name="Ohm R."/>
            <person name="Pangilinan J."/>
            <person name="Park H.-J."/>
            <person name="Ramirez L."/>
            <person name="Alfaro M."/>
            <person name="Sun H."/>
            <person name="Tritt A."/>
            <person name="Yoshinaga Y."/>
            <person name="Zwiers L.-H."/>
            <person name="Turgeon B."/>
            <person name="Goodwin S."/>
            <person name="Spatafora J."/>
            <person name="Crous P."/>
            <person name="Grigoriev I."/>
        </authorList>
    </citation>
    <scope>NUCLEOTIDE SEQUENCE</scope>
    <source>
        <strain evidence="2">CBS 675.92</strain>
    </source>
</reference>